<protein>
    <submittedName>
        <fullName evidence="1">Uncharacterized protein</fullName>
    </submittedName>
</protein>
<sequence length="71" mass="8160">MSYFYYISTNLMVNYVDFVNASGWTTRVANHLHDGVPTRATSQKKLLAFLSLQKVYVVLHNDLVTYNDTVD</sequence>
<evidence type="ECO:0000313" key="1">
    <source>
        <dbReference type="EMBL" id="GAU89648.1"/>
    </source>
</evidence>
<proteinExistence type="predicted"/>
<reference evidence="1 2" key="1">
    <citation type="journal article" date="2016" name="Nat. Commun.">
        <title>Extremotolerant tardigrade genome and improved radiotolerance of human cultured cells by tardigrade-unique protein.</title>
        <authorList>
            <person name="Hashimoto T."/>
            <person name="Horikawa D.D."/>
            <person name="Saito Y."/>
            <person name="Kuwahara H."/>
            <person name="Kozuka-Hata H."/>
            <person name="Shin-I T."/>
            <person name="Minakuchi Y."/>
            <person name="Ohishi K."/>
            <person name="Motoyama A."/>
            <person name="Aizu T."/>
            <person name="Enomoto A."/>
            <person name="Kondo K."/>
            <person name="Tanaka S."/>
            <person name="Hara Y."/>
            <person name="Koshikawa S."/>
            <person name="Sagara H."/>
            <person name="Miura T."/>
            <person name="Yokobori S."/>
            <person name="Miyagawa K."/>
            <person name="Suzuki Y."/>
            <person name="Kubo T."/>
            <person name="Oyama M."/>
            <person name="Kohara Y."/>
            <person name="Fujiyama A."/>
            <person name="Arakawa K."/>
            <person name="Katayama T."/>
            <person name="Toyoda A."/>
            <person name="Kunieda T."/>
        </authorList>
    </citation>
    <scope>NUCLEOTIDE SEQUENCE [LARGE SCALE GENOMIC DNA]</scope>
    <source>
        <strain evidence="1 2">YOKOZUNA-1</strain>
    </source>
</reference>
<evidence type="ECO:0000313" key="2">
    <source>
        <dbReference type="Proteomes" id="UP000186922"/>
    </source>
</evidence>
<accession>A0A1D1UTY6</accession>
<dbReference type="Proteomes" id="UP000186922">
    <property type="component" value="Unassembled WGS sequence"/>
</dbReference>
<keyword evidence="2" id="KW-1185">Reference proteome</keyword>
<name>A0A1D1UTY6_RAMVA</name>
<comment type="caution">
    <text evidence="1">The sequence shown here is derived from an EMBL/GenBank/DDBJ whole genome shotgun (WGS) entry which is preliminary data.</text>
</comment>
<dbReference type="EMBL" id="BDGG01000001">
    <property type="protein sequence ID" value="GAU89648.1"/>
    <property type="molecule type" value="Genomic_DNA"/>
</dbReference>
<gene>
    <name evidence="1" type="primary">RvY_02176-1</name>
    <name evidence="1" type="synonym">RvY_02176.1</name>
    <name evidence="1" type="ORF">RvY_02176</name>
</gene>
<organism evidence="1 2">
    <name type="scientific">Ramazzottius varieornatus</name>
    <name type="common">Water bear</name>
    <name type="synonym">Tardigrade</name>
    <dbReference type="NCBI Taxonomy" id="947166"/>
    <lineage>
        <taxon>Eukaryota</taxon>
        <taxon>Metazoa</taxon>
        <taxon>Ecdysozoa</taxon>
        <taxon>Tardigrada</taxon>
        <taxon>Eutardigrada</taxon>
        <taxon>Parachela</taxon>
        <taxon>Hypsibioidea</taxon>
        <taxon>Ramazzottiidae</taxon>
        <taxon>Ramazzottius</taxon>
    </lineage>
</organism>
<dbReference type="AlphaFoldDB" id="A0A1D1UTY6"/>